<dbReference type="Gene3D" id="1.10.510.10">
    <property type="entry name" value="Transferase(Phosphotransferase) domain 1"/>
    <property type="match status" value="1"/>
</dbReference>
<reference evidence="6" key="1">
    <citation type="submission" date="2021-01" db="EMBL/GenBank/DDBJ databases">
        <authorList>
            <person name="Corre E."/>
            <person name="Pelletier E."/>
            <person name="Niang G."/>
            <person name="Scheremetjew M."/>
            <person name="Finn R."/>
            <person name="Kale V."/>
            <person name="Holt S."/>
            <person name="Cochrane G."/>
            <person name="Meng A."/>
            <person name="Brown T."/>
            <person name="Cohen L."/>
        </authorList>
    </citation>
    <scope>NUCLEOTIDE SEQUENCE</scope>
    <source>
        <strain evidence="6">CCMP3107</strain>
    </source>
</reference>
<keyword evidence="1 3" id="KW-0547">Nucleotide-binding</keyword>
<dbReference type="AlphaFoldDB" id="A0A7S4D5Z6"/>
<dbReference type="EMBL" id="HBIU01020141">
    <property type="protein sequence ID" value="CAE0630661.1"/>
    <property type="molecule type" value="Transcribed_RNA"/>
</dbReference>
<dbReference type="PROSITE" id="PS00107">
    <property type="entry name" value="PROTEIN_KINASE_ATP"/>
    <property type="match status" value="1"/>
</dbReference>
<dbReference type="GO" id="GO:0005737">
    <property type="term" value="C:cytoplasm"/>
    <property type="evidence" value="ECO:0007669"/>
    <property type="project" value="TreeGrafter"/>
</dbReference>
<evidence type="ECO:0000256" key="2">
    <source>
        <dbReference type="ARBA" id="ARBA00022840"/>
    </source>
</evidence>
<dbReference type="InterPro" id="IPR008271">
    <property type="entry name" value="Ser/Thr_kinase_AS"/>
</dbReference>
<comment type="similarity">
    <text evidence="4">Belongs to the protein kinase superfamily.</text>
</comment>
<dbReference type="InterPro" id="IPR011009">
    <property type="entry name" value="Kinase-like_dom_sf"/>
</dbReference>
<protein>
    <recommendedName>
        <fullName evidence="5">Protein kinase domain-containing protein</fullName>
    </recommendedName>
</protein>
<feature type="binding site" evidence="3">
    <location>
        <position position="60"/>
    </location>
    <ligand>
        <name>ATP</name>
        <dbReference type="ChEBI" id="CHEBI:30616"/>
    </ligand>
</feature>
<evidence type="ECO:0000259" key="5">
    <source>
        <dbReference type="PROSITE" id="PS50011"/>
    </source>
</evidence>
<dbReference type="GO" id="GO:0035556">
    <property type="term" value="P:intracellular signal transduction"/>
    <property type="evidence" value="ECO:0007669"/>
    <property type="project" value="TreeGrafter"/>
</dbReference>
<proteinExistence type="inferred from homology"/>
<keyword evidence="4" id="KW-0808">Transferase</keyword>
<dbReference type="PROSITE" id="PS00108">
    <property type="entry name" value="PROTEIN_KINASE_ST"/>
    <property type="match status" value="1"/>
</dbReference>
<dbReference type="Pfam" id="PF00069">
    <property type="entry name" value="Pkinase"/>
    <property type="match status" value="1"/>
</dbReference>
<dbReference type="SMART" id="SM00220">
    <property type="entry name" value="S_TKc"/>
    <property type="match status" value="1"/>
</dbReference>
<keyword evidence="4" id="KW-0723">Serine/threonine-protein kinase</keyword>
<name>A0A7S4D5Z6_HETAK</name>
<evidence type="ECO:0000256" key="4">
    <source>
        <dbReference type="RuleBase" id="RU000304"/>
    </source>
</evidence>
<dbReference type="PANTHER" id="PTHR24346:SF30">
    <property type="entry name" value="MATERNAL EMBRYONIC LEUCINE ZIPPER KINASE"/>
    <property type="match status" value="1"/>
</dbReference>
<dbReference type="PANTHER" id="PTHR24346">
    <property type="entry name" value="MAP/MICROTUBULE AFFINITY-REGULATING KINASE"/>
    <property type="match status" value="1"/>
</dbReference>
<keyword evidence="2 3" id="KW-0067">ATP-binding</keyword>
<evidence type="ECO:0000256" key="3">
    <source>
        <dbReference type="PROSITE-ProRule" id="PRU10141"/>
    </source>
</evidence>
<evidence type="ECO:0000313" key="6">
    <source>
        <dbReference type="EMBL" id="CAE0630661.1"/>
    </source>
</evidence>
<feature type="domain" description="Protein kinase" evidence="5">
    <location>
        <begin position="31"/>
        <end position="311"/>
    </location>
</feature>
<dbReference type="InterPro" id="IPR000719">
    <property type="entry name" value="Prot_kinase_dom"/>
</dbReference>
<dbReference type="GO" id="GO:0005524">
    <property type="term" value="F:ATP binding"/>
    <property type="evidence" value="ECO:0007669"/>
    <property type="project" value="UniProtKB-UniRule"/>
</dbReference>
<dbReference type="GO" id="GO:0004674">
    <property type="term" value="F:protein serine/threonine kinase activity"/>
    <property type="evidence" value="ECO:0007669"/>
    <property type="project" value="UniProtKB-KW"/>
</dbReference>
<evidence type="ECO:0000256" key="1">
    <source>
        <dbReference type="ARBA" id="ARBA00022741"/>
    </source>
</evidence>
<accession>A0A7S4D5Z6</accession>
<organism evidence="6">
    <name type="scientific">Heterosigma akashiwo</name>
    <name type="common">Chromophytic alga</name>
    <name type="synonym">Heterosigma carterae</name>
    <dbReference type="NCBI Taxonomy" id="2829"/>
    <lineage>
        <taxon>Eukaryota</taxon>
        <taxon>Sar</taxon>
        <taxon>Stramenopiles</taxon>
        <taxon>Ochrophyta</taxon>
        <taxon>Raphidophyceae</taxon>
        <taxon>Chattonellales</taxon>
        <taxon>Chattonellaceae</taxon>
        <taxon>Heterosigma</taxon>
    </lineage>
</organism>
<gene>
    <name evidence="6" type="ORF">HAKA00212_LOCUS9358</name>
</gene>
<dbReference type="InterPro" id="IPR017441">
    <property type="entry name" value="Protein_kinase_ATP_BS"/>
</dbReference>
<dbReference type="SUPFAM" id="SSF56112">
    <property type="entry name" value="Protein kinase-like (PK-like)"/>
    <property type="match status" value="1"/>
</dbReference>
<sequence length="311" mass="35273">MASFTISANPQKEEIVVQHKRTVKLETGSTYEVGRTLGSGATAKVKEGIHVQTFEKVALKIIPKAHILSARHREHVEREVQVLKSFHHPNILNLLESDFDTTYQKKNGKVREVVVLVFELAENQELFDFMMHSEPFDEIQARTYFKALLNAIEYCHSHGVFHRDIKPENLLIGSNYELKLADFGLSAIADFETNLSTHCGTRSYMAPEVLSGLEYKGTKADIWSCGVVLFIMLVGHPPFQVALLKDWWFNAISCGRYDRFWAAHFRTAPALSNDSQGFLNRMFVEGEKSCQTMASSHANEGETKSKLREHP</sequence>
<dbReference type="FunFam" id="1.10.510.10:FF:000571">
    <property type="entry name" value="Maternal embryonic leucine zipper kinase"/>
    <property type="match status" value="1"/>
</dbReference>
<dbReference type="PROSITE" id="PS50011">
    <property type="entry name" value="PROTEIN_KINASE_DOM"/>
    <property type="match status" value="1"/>
</dbReference>
<keyword evidence="4" id="KW-0418">Kinase</keyword>